<evidence type="ECO:0008006" key="4">
    <source>
        <dbReference type="Google" id="ProtNLM"/>
    </source>
</evidence>
<gene>
    <name evidence="2" type="ORF">ABIE13_000056</name>
</gene>
<accession>A0ABV2Q1R0</accession>
<keyword evidence="3" id="KW-1185">Reference proteome</keyword>
<dbReference type="EMBL" id="JBEPSH010000001">
    <property type="protein sequence ID" value="MET4574959.1"/>
    <property type="molecule type" value="Genomic_DNA"/>
</dbReference>
<evidence type="ECO:0000313" key="3">
    <source>
        <dbReference type="Proteomes" id="UP001549320"/>
    </source>
</evidence>
<feature type="compositionally biased region" description="Basic and acidic residues" evidence="1">
    <location>
        <begin position="202"/>
        <end position="214"/>
    </location>
</feature>
<proteinExistence type="predicted"/>
<feature type="region of interest" description="Disordered" evidence="1">
    <location>
        <begin position="51"/>
        <end position="79"/>
    </location>
</feature>
<organism evidence="2 3">
    <name type="scientific">Ottowia thiooxydans</name>
    <dbReference type="NCBI Taxonomy" id="219182"/>
    <lineage>
        <taxon>Bacteria</taxon>
        <taxon>Pseudomonadati</taxon>
        <taxon>Pseudomonadota</taxon>
        <taxon>Betaproteobacteria</taxon>
        <taxon>Burkholderiales</taxon>
        <taxon>Comamonadaceae</taxon>
        <taxon>Ottowia</taxon>
    </lineage>
</organism>
<dbReference type="InterPro" id="IPR005819">
    <property type="entry name" value="H1/H5"/>
</dbReference>
<dbReference type="Proteomes" id="UP001549320">
    <property type="component" value="Unassembled WGS sequence"/>
</dbReference>
<reference evidence="2 3" key="1">
    <citation type="submission" date="2024-06" db="EMBL/GenBank/DDBJ databases">
        <title>Sorghum-associated microbial communities from plants grown in Nebraska, USA.</title>
        <authorList>
            <person name="Schachtman D."/>
        </authorList>
    </citation>
    <scope>NUCLEOTIDE SEQUENCE [LARGE SCALE GENOMIC DNA]</scope>
    <source>
        <strain evidence="2 3">2709</strain>
    </source>
</reference>
<feature type="compositionally biased region" description="Basic residues" evidence="1">
    <location>
        <begin position="257"/>
        <end position="267"/>
    </location>
</feature>
<dbReference type="PRINTS" id="PR00624">
    <property type="entry name" value="HISTONEH5"/>
</dbReference>
<feature type="compositionally biased region" description="Polar residues" evidence="1">
    <location>
        <begin position="57"/>
        <end position="66"/>
    </location>
</feature>
<protein>
    <recommendedName>
        <fullName evidence="4">ProQ/FinO domain-containing protein</fullName>
    </recommendedName>
</protein>
<evidence type="ECO:0000313" key="2">
    <source>
        <dbReference type="EMBL" id="MET4574959.1"/>
    </source>
</evidence>
<evidence type="ECO:0000256" key="1">
    <source>
        <dbReference type="SAM" id="MobiDB-lite"/>
    </source>
</evidence>
<sequence length="277" mass="30202">MAYQKRDVQNLLTNPELDLFQASRMNAVRSLSPKQLEAKIKRSRTLRDKYRDLFRRQSVSTQAQSGTKRKALGGENSRTELKSDVFQEILSRFEDQLLKHQSSESDAKVGNASSRPTARRSGAAGQKGRGAIVTAGTKAASPRQLARANKAAEDEAHKVVRKRAVKAESTKPVASQKTSAKRPKTKAVTELVKAVRKAVVTKQKDGGDAARESLPRSSKRKQVLGDSVTKLSQGAVPSSMPAAAARSNPLKDEPVNRKIHASARARTRAVQAKSDSR</sequence>
<dbReference type="RefSeq" id="WP_354440142.1">
    <property type="nucleotide sequence ID" value="NZ_JBEPSH010000001.1"/>
</dbReference>
<feature type="region of interest" description="Disordered" evidence="1">
    <location>
        <begin position="100"/>
        <end position="277"/>
    </location>
</feature>
<comment type="caution">
    <text evidence="2">The sequence shown here is derived from an EMBL/GenBank/DDBJ whole genome shotgun (WGS) entry which is preliminary data.</text>
</comment>
<name>A0ABV2Q1R0_9BURK</name>